<dbReference type="PROSITE" id="PS00211">
    <property type="entry name" value="ABC_TRANSPORTER_1"/>
    <property type="match status" value="1"/>
</dbReference>
<keyword evidence="5" id="KW-0997">Cell inner membrane</keyword>
<dbReference type="EC" id="7.6.2.9" evidence="5"/>
<dbReference type="NCBIfam" id="TIGR01186">
    <property type="entry name" value="proV"/>
    <property type="match status" value="1"/>
</dbReference>
<proteinExistence type="inferred from homology"/>
<dbReference type="RefSeq" id="WP_263047649.1">
    <property type="nucleotide sequence ID" value="NZ_CP106738.1"/>
</dbReference>
<evidence type="ECO:0000256" key="3">
    <source>
        <dbReference type="ARBA" id="ARBA00022741"/>
    </source>
</evidence>
<comment type="similarity">
    <text evidence="1 5">Belongs to the ABC transporter superfamily.</text>
</comment>
<dbReference type="GO" id="GO:0005524">
    <property type="term" value="F:ATP binding"/>
    <property type="evidence" value="ECO:0007669"/>
    <property type="project" value="UniProtKB-KW"/>
</dbReference>
<accession>A0ABY6D9P7</accession>
<keyword evidence="2 5" id="KW-0813">Transport</keyword>
<keyword evidence="4 5" id="KW-0067">ATP-binding</keyword>
<keyword evidence="5" id="KW-0472">Membrane</keyword>
<comment type="subunit">
    <text evidence="5">The complex is probably composed of two ATP-binding proteins, two transmembrane proteins and a solute-binding protein.</text>
</comment>
<dbReference type="PANTHER" id="PTHR43869:SF1">
    <property type="entry name" value="GLYCINE BETAINE_PROLINE BETAINE TRANSPORT SYSTEM ATP-BINDING PROTEIN PROV"/>
    <property type="match status" value="1"/>
</dbReference>
<evidence type="ECO:0000313" key="8">
    <source>
        <dbReference type="Proteomes" id="UP001064087"/>
    </source>
</evidence>
<dbReference type="CDD" id="cd03294">
    <property type="entry name" value="ABC_Pro_Gly_Betaine"/>
    <property type="match status" value="1"/>
</dbReference>
<dbReference type="InterPro" id="IPR051921">
    <property type="entry name" value="ABC_osmolyte_uptake_ATP-bind"/>
</dbReference>
<reference evidence="7" key="1">
    <citation type="submission" date="2022-10" db="EMBL/GenBank/DDBJ databases">
        <title>Roseovarius pelagicus sp. nov., isolated from Arctic seawater.</title>
        <authorList>
            <person name="Hong Y.W."/>
            <person name="Hwang C.Y."/>
        </authorList>
    </citation>
    <scope>NUCLEOTIDE SEQUENCE</scope>
    <source>
        <strain evidence="7">HL-MP18</strain>
    </source>
</reference>
<dbReference type="SUPFAM" id="SSF52540">
    <property type="entry name" value="P-loop containing nucleoside triphosphate hydrolases"/>
    <property type="match status" value="1"/>
</dbReference>
<dbReference type="SMART" id="SM00382">
    <property type="entry name" value="AAA"/>
    <property type="match status" value="1"/>
</dbReference>
<evidence type="ECO:0000256" key="1">
    <source>
        <dbReference type="ARBA" id="ARBA00005417"/>
    </source>
</evidence>
<evidence type="ECO:0000256" key="5">
    <source>
        <dbReference type="RuleBase" id="RU369116"/>
    </source>
</evidence>
<dbReference type="Pfam" id="PF00005">
    <property type="entry name" value="ABC_tran"/>
    <property type="match status" value="1"/>
</dbReference>
<sequence>MTHQDSPAVIECHGLWKIFGRQADKAMKAIHRDNLTKAEVLEQYNCVIGVQDASFSVAAGEIFCIMGLSGSGKSTLIRHVNRLIEPTAGAVRIEGIDIGALDRAGLREMRASRIGMVFQNMALMPHRTVRDNVAFSLEVRGRDRKTRHAVADKAIATVDLTGWGDRYPDELSGGMQQRVGLARALAADPHILLMDEPFSALDPLIRRQLQDEFKSLATGMNKTTLFITHDLDEAIRIGDRIAVMKDGVLVQIGTPEEIVTNPVDDYVREFVAGISKLNLVTAARVMEPLAAFEAREGPLDLTAALRARPDDDLDRLADLSIDTDTPLAIEDNGQVVGIVTKKSLIRGIQGRWENQNGA</sequence>
<comment type="subcellular location">
    <subcellularLocation>
        <location evidence="5">Cell inner membrane</location>
        <topology evidence="5">Peripheral membrane protein</topology>
    </subcellularLocation>
</comment>
<dbReference type="InterPro" id="IPR003439">
    <property type="entry name" value="ABC_transporter-like_ATP-bd"/>
</dbReference>
<comment type="catalytic activity">
    <reaction evidence="5">
        <text>a quaternary ammonium(out) + ATP + H2O = a quaternary ammonium(in) + ADP + phosphate + H(+)</text>
        <dbReference type="Rhea" id="RHEA:11036"/>
        <dbReference type="ChEBI" id="CHEBI:15377"/>
        <dbReference type="ChEBI" id="CHEBI:15378"/>
        <dbReference type="ChEBI" id="CHEBI:30616"/>
        <dbReference type="ChEBI" id="CHEBI:35267"/>
        <dbReference type="ChEBI" id="CHEBI:43474"/>
        <dbReference type="ChEBI" id="CHEBI:456216"/>
    </reaction>
</comment>
<dbReference type="Proteomes" id="UP001064087">
    <property type="component" value="Chromosome"/>
</dbReference>
<evidence type="ECO:0000256" key="4">
    <source>
        <dbReference type="ARBA" id="ARBA00022840"/>
    </source>
</evidence>
<dbReference type="InterPro" id="IPR027417">
    <property type="entry name" value="P-loop_NTPase"/>
</dbReference>
<evidence type="ECO:0000256" key="2">
    <source>
        <dbReference type="ARBA" id="ARBA00022448"/>
    </source>
</evidence>
<dbReference type="InterPro" id="IPR005892">
    <property type="entry name" value="Gly-betaine_transp_ATP-bd"/>
</dbReference>
<keyword evidence="8" id="KW-1185">Reference proteome</keyword>
<dbReference type="Gene3D" id="3.40.50.300">
    <property type="entry name" value="P-loop containing nucleotide triphosphate hydrolases"/>
    <property type="match status" value="1"/>
</dbReference>
<feature type="domain" description="ABC transporter" evidence="6">
    <location>
        <begin position="30"/>
        <end position="271"/>
    </location>
</feature>
<dbReference type="InterPro" id="IPR017871">
    <property type="entry name" value="ABC_transporter-like_CS"/>
</dbReference>
<keyword evidence="5" id="KW-1003">Cell membrane</keyword>
<organism evidence="7 8">
    <name type="scientific">Roseovarius pelagicus</name>
    <dbReference type="NCBI Taxonomy" id="2980108"/>
    <lineage>
        <taxon>Bacteria</taxon>
        <taxon>Pseudomonadati</taxon>
        <taxon>Pseudomonadota</taxon>
        <taxon>Alphaproteobacteria</taxon>
        <taxon>Rhodobacterales</taxon>
        <taxon>Roseobacteraceae</taxon>
        <taxon>Roseovarius</taxon>
    </lineage>
</organism>
<evidence type="ECO:0000313" key="7">
    <source>
        <dbReference type="EMBL" id="UXX82856.1"/>
    </source>
</evidence>
<dbReference type="PANTHER" id="PTHR43869">
    <property type="entry name" value="GLYCINE BETAINE/PROLINE BETAINE TRANSPORT SYSTEM ATP-BINDING PROTEIN PROV"/>
    <property type="match status" value="1"/>
</dbReference>
<keyword evidence="3 5" id="KW-0547">Nucleotide-binding</keyword>
<dbReference type="InterPro" id="IPR003593">
    <property type="entry name" value="AAA+_ATPase"/>
</dbReference>
<name>A0ABY6D9P7_9RHOB</name>
<dbReference type="PROSITE" id="PS50893">
    <property type="entry name" value="ABC_TRANSPORTER_2"/>
    <property type="match status" value="1"/>
</dbReference>
<evidence type="ECO:0000259" key="6">
    <source>
        <dbReference type="PROSITE" id="PS50893"/>
    </source>
</evidence>
<dbReference type="EMBL" id="CP106738">
    <property type="protein sequence ID" value="UXX82856.1"/>
    <property type="molecule type" value="Genomic_DNA"/>
</dbReference>
<protein>
    <recommendedName>
        <fullName evidence="5">Quaternary amine transport ATP-binding protein</fullName>
        <ecNumber evidence="5">7.6.2.9</ecNumber>
    </recommendedName>
</protein>
<gene>
    <name evidence="7" type="ORF">N7U68_17480</name>
</gene>